<dbReference type="Gene3D" id="1.10.287.130">
    <property type="match status" value="1"/>
</dbReference>
<dbReference type="NCBIfam" id="TIGR00750">
    <property type="entry name" value="lao"/>
    <property type="match status" value="1"/>
</dbReference>
<evidence type="ECO:0000256" key="1">
    <source>
        <dbReference type="ARBA" id="ARBA00009625"/>
    </source>
</evidence>
<dbReference type="AlphaFoldDB" id="A0A0M0KI47"/>
<accession>A0A0M0KI47</accession>
<dbReference type="CDD" id="cd03114">
    <property type="entry name" value="MMAA-like"/>
    <property type="match status" value="1"/>
</dbReference>
<dbReference type="GO" id="GO:0003924">
    <property type="term" value="F:GTPase activity"/>
    <property type="evidence" value="ECO:0007669"/>
    <property type="project" value="InterPro"/>
</dbReference>
<dbReference type="InterPro" id="IPR027417">
    <property type="entry name" value="P-loop_NTPase"/>
</dbReference>
<proteinExistence type="inferred from homology"/>
<comment type="caution">
    <text evidence="2">The sequence shown here is derived from an EMBL/GenBank/DDBJ whole genome shotgun (WGS) entry which is preliminary data.</text>
</comment>
<name>A0A0M0KI47_ALKHA</name>
<reference evidence="2" key="1">
    <citation type="submission" date="2015-08" db="EMBL/GenBank/DDBJ databases">
        <title>Complete DNA Sequence of Pseudomonas syringae pv. actinidiae, the Causal Agent of Kiwifruit Canker Disease.</title>
        <authorList>
            <person name="Rikkerink E.H.A."/>
            <person name="Fineran P.C."/>
        </authorList>
    </citation>
    <scope>NUCLEOTIDE SEQUENCE</scope>
    <source>
        <strain evidence="2">DSM 13666</strain>
    </source>
</reference>
<dbReference type="Gene3D" id="1.20.5.170">
    <property type="match status" value="1"/>
</dbReference>
<dbReference type="NCBIfam" id="NF006958">
    <property type="entry name" value="PRK09435.1"/>
    <property type="match status" value="1"/>
</dbReference>
<comment type="similarity">
    <text evidence="1">Belongs to the SIMIBI class G3E GTPase family. ArgK/MeaB subfamily.</text>
</comment>
<protein>
    <submittedName>
        <fullName evidence="2">Transporter</fullName>
    </submittedName>
</protein>
<dbReference type="Pfam" id="PF03308">
    <property type="entry name" value="MeaB"/>
    <property type="match status" value="1"/>
</dbReference>
<evidence type="ECO:0000313" key="2">
    <source>
        <dbReference type="EMBL" id="KOO38282.1"/>
    </source>
</evidence>
<dbReference type="GO" id="GO:0005737">
    <property type="term" value="C:cytoplasm"/>
    <property type="evidence" value="ECO:0007669"/>
    <property type="project" value="TreeGrafter"/>
</dbReference>
<gene>
    <name evidence="2" type="ORF">AMD02_04965</name>
</gene>
<dbReference type="RefSeq" id="WP_010899100.1">
    <property type="nucleotide sequence ID" value="NZ_CP040441.1"/>
</dbReference>
<dbReference type="SUPFAM" id="SSF52540">
    <property type="entry name" value="P-loop containing nucleoside triphosphate hydrolases"/>
    <property type="match status" value="1"/>
</dbReference>
<dbReference type="InterPro" id="IPR005129">
    <property type="entry name" value="GTPase_ArgK"/>
</dbReference>
<dbReference type="GO" id="GO:0005525">
    <property type="term" value="F:GTP binding"/>
    <property type="evidence" value="ECO:0007669"/>
    <property type="project" value="InterPro"/>
</dbReference>
<dbReference type="Gene3D" id="3.40.50.300">
    <property type="entry name" value="P-loop containing nucleotide triphosphate hydrolases"/>
    <property type="match status" value="1"/>
</dbReference>
<dbReference type="GeneID" id="87598479"/>
<dbReference type="PANTHER" id="PTHR23408">
    <property type="entry name" value="METHYLMALONYL-COA MUTASE"/>
    <property type="match status" value="1"/>
</dbReference>
<dbReference type="PANTHER" id="PTHR23408:SF3">
    <property type="entry name" value="METHYLMALONIC ACIDURIA TYPE A PROTEIN, MITOCHONDRIAL"/>
    <property type="match status" value="1"/>
</dbReference>
<sequence>MEPPKRKELTVEDYINGVLAGDRALLARAITLIESHSERHRPIATEVLNGIIPQTGKSIRIGITGVPGAGKSTLIEALGTMLCDKGHRVAVLAVDPSSQLTKGSILGDKTRMEELSRNKNAYVRPSPSSGTLGGVTRRSRETLLLCEAAGFDVIIVETVGVGQSEAVVRSMVDCFLVLMLTGAGDELQGIKKGVMEMADAIFINKADGPNRQVALKTKAEYNRLLHFLPQATEGWETKAYTVSALTGEGISEMWDVIYSFFQFSKENGIFEERREKQALEWFYAVIEDELKLWFFQQDDIKQQLPLLMEQMRKGEVVPTVAASQLLTTFTNGLEKRKEEG</sequence>
<organism evidence="2">
    <name type="scientific">Halalkalibacterium halodurans</name>
    <name type="common">Bacillus halodurans</name>
    <dbReference type="NCBI Taxonomy" id="86665"/>
    <lineage>
        <taxon>Bacteria</taxon>
        <taxon>Bacillati</taxon>
        <taxon>Bacillota</taxon>
        <taxon>Bacilli</taxon>
        <taxon>Bacillales</taxon>
        <taxon>Bacillaceae</taxon>
        <taxon>Halalkalibacterium (ex Joshi et al. 2022)</taxon>
    </lineage>
</organism>
<dbReference type="OMA" id="WMWERID"/>
<dbReference type="PATRIC" id="fig|136160.3.peg.1272"/>
<dbReference type="EMBL" id="LILD01000001">
    <property type="protein sequence ID" value="KOO38282.1"/>
    <property type="molecule type" value="Genomic_DNA"/>
</dbReference>
<accession>A0A4Y7WVD7</accession>